<organism evidence="10 11">
    <name type="scientific">Pontibacterium sinense</name>
    <dbReference type="NCBI Taxonomy" id="2781979"/>
    <lineage>
        <taxon>Bacteria</taxon>
        <taxon>Pseudomonadati</taxon>
        <taxon>Pseudomonadota</taxon>
        <taxon>Gammaproteobacteria</taxon>
        <taxon>Oceanospirillales</taxon>
        <taxon>Oceanospirillaceae</taxon>
        <taxon>Pontibacterium</taxon>
    </lineage>
</organism>
<dbReference type="RefSeq" id="WP_193953673.1">
    <property type="nucleotide sequence ID" value="NZ_JADEYS010000011.1"/>
</dbReference>
<dbReference type="PANTHER" id="PTHR43821:SF1">
    <property type="entry name" value="NAD(P)H NITROREDUCTASE YDJA-RELATED"/>
    <property type="match status" value="1"/>
</dbReference>
<dbReference type="PIRSF" id="PIRSF000232">
    <property type="entry name" value="YdjA"/>
    <property type="match status" value="1"/>
</dbReference>
<keyword evidence="4 7" id="KW-0521">NADP</keyword>
<evidence type="ECO:0000313" key="11">
    <source>
        <dbReference type="Proteomes" id="UP000640333"/>
    </source>
</evidence>
<feature type="binding site" evidence="8">
    <location>
        <position position="39"/>
    </location>
    <ligand>
        <name>FMN</name>
        <dbReference type="ChEBI" id="CHEBI:58210"/>
        <note>ligand shared between dimeric partners</note>
    </ligand>
</feature>
<keyword evidence="6 7" id="KW-0520">NAD</keyword>
<evidence type="ECO:0000256" key="2">
    <source>
        <dbReference type="ARBA" id="ARBA00022630"/>
    </source>
</evidence>
<reference evidence="10" key="1">
    <citation type="submission" date="2020-10" db="EMBL/GenBank/DDBJ databases">
        <title>Bacterium isolated from coastal waters sediment.</title>
        <authorList>
            <person name="Chen R.-J."/>
            <person name="Lu D.-C."/>
            <person name="Zhu K.-L."/>
            <person name="Du Z.-J."/>
        </authorList>
    </citation>
    <scope>NUCLEOTIDE SEQUENCE</scope>
    <source>
        <strain evidence="10">N1Y112</strain>
    </source>
</reference>
<gene>
    <name evidence="10" type="ORF">IOQ59_12295</name>
</gene>
<keyword evidence="5 7" id="KW-0560">Oxidoreductase</keyword>
<dbReference type="InterPro" id="IPR052530">
    <property type="entry name" value="NAD(P)H_nitroreductase"/>
</dbReference>
<dbReference type="SUPFAM" id="SSF55469">
    <property type="entry name" value="FMN-dependent nitroreductase-like"/>
    <property type="match status" value="1"/>
</dbReference>
<feature type="binding site" description="in other chain" evidence="8">
    <location>
        <begin position="133"/>
        <end position="135"/>
    </location>
    <ligand>
        <name>FMN</name>
        <dbReference type="ChEBI" id="CHEBI:58210"/>
        <note>ligand shared between dimeric partners</note>
    </ligand>
</feature>
<keyword evidence="2 7" id="KW-0285">Flavoprotein</keyword>
<dbReference type="PANTHER" id="PTHR43821">
    <property type="entry name" value="NAD(P)H NITROREDUCTASE YDJA-RELATED"/>
    <property type="match status" value="1"/>
</dbReference>
<protein>
    <recommendedName>
        <fullName evidence="7">Putative NAD(P)H nitroreductase</fullName>
        <ecNumber evidence="7">1.-.-.-</ecNumber>
    </recommendedName>
</protein>
<comment type="cofactor">
    <cofactor evidence="8">
        <name>FMN</name>
        <dbReference type="ChEBI" id="CHEBI:58210"/>
    </cofactor>
    <text evidence="8">Binds 1 FMN per subunit.</text>
</comment>
<evidence type="ECO:0000256" key="8">
    <source>
        <dbReference type="PIRSR" id="PIRSR000232-1"/>
    </source>
</evidence>
<dbReference type="NCBIfam" id="NF008088">
    <property type="entry name" value="PRK10828.1"/>
    <property type="match status" value="1"/>
</dbReference>
<evidence type="ECO:0000256" key="6">
    <source>
        <dbReference type="ARBA" id="ARBA00023027"/>
    </source>
</evidence>
<evidence type="ECO:0000256" key="1">
    <source>
        <dbReference type="ARBA" id="ARBA00007118"/>
    </source>
</evidence>
<comment type="caution">
    <text evidence="10">The sequence shown here is derived from an EMBL/GenBank/DDBJ whole genome shotgun (WGS) entry which is preliminary data.</text>
</comment>
<evidence type="ECO:0000313" key="10">
    <source>
        <dbReference type="EMBL" id="MBE9398039.1"/>
    </source>
</evidence>
<dbReference type="Gene3D" id="3.40.109.10">
    <property type="entry name" value="NADH Oxidase"/>
    <property type="match status" value="1"/>
</dbReference>
<feature type="domain" description="Nitroreductase" evidence="9">
    <location>
        <begin position="18"/>
        <end position="163"/>
    </location>
</feature>
<dbReference type="Pfam" id="PF00881">
    <property type="entry name" value="Nitroreductase"/>
    <property type="match status" value="1"/>
</dbReference>
<evidence type="ECO:0000256" key="5">
    <source>
        <dbReference type="ARBA" id="ARBA00023002"/>
    </source>
</evidence>
<dbReference type="InterPro" id="IPR026021">
    <property type="entry name" value="YdjA-like"/>
</dbReference>
<dbReference type="CDD" id="cd02135">
    <property type="entry name" value="YdjA-like"/>
    <property type="match status" value="1"/>
</dbReference>
<evidence type="ECO:0000256" key="3">
    <source>
        <dbReference type="ARBA" id="ARBA00022643"/>
    </source>
</evidence>
<keyword evidence="11" id="KW-1185">Reference proteome</keyword>
<name>A0A8J7JZR3_9GAMM</name>
<dbReference type="GO" id="GO:0016491">
    <property type="term" value="F:oxidoreductase activity"/>
    <property type="evidence" value="ECO:0007669"/>
    <property type="project" value="UniProtKB-UniRule"/>
</dbReference>
<keyword evidence="3 7" id="KW-0288">FMN</keyword>
<evidence type="ECO:0000259" key="9">
    <source>
        <dbReference type="Pfam" id="PF00881"/>
    </source>
</evidence>
<comment type="similarity">
    <text evidence="1 7">Belongs to the nitroreductase family.</text>
</comment>
<accession>A0A8J7JZR3</accession>
<dbReference type="EMBL" id="JADEYS010000011">
    <property type="protein sequence ID" value="MBE9398039.1"/>
    <property type="molecule type" value="Genomic_DNA"/>
</dbReference>
<dbReference type="InterPro" id="IPR000415">
    <property type="entry name" value="Nitroreductase-like"/>
</dbReference>
<dbReference type="AlphaFoldDB" id="A0A8J7JZR3"/>
<dbReference type="EC" id="1.-.-.-" evidence="7"/>
<feature type="binding site" evidence="8">
    <location>
        <position position="35"/>
    </location>
    <ligand>
        <name>FMN</name>
        <dbReference type="ChEBI" id="CHEBI:58210"/>
        <note>ligand shared between dimeric partners</note>
    </ligand>
</feature>
<evidence type="ECO:0000256" key="4">
    <source>
        <dbReference type="ARBA" id="ARBA00022857"/>
    </source>
</evidence>
<proteinExistence type="inferred from homology"/>
<evidence type="ECO:0000256" key="7">
    <source>
        <dbReference type="PIRNR" id="PIRNR000232"/>
    </source>
</evidence>
<feature type="binding site" description="in other chain" evidence="8">
    <location>
        <begin position="10"/>
        <end position="12"/>
    </location>
    <ligand>
        <name>FMN</name>
        <dbReference type="ChEBI" id="CHEBI:58210"/>
        <note>ligand shared between dimeric partners</note>
    </ligand>
</feature>
<sequence length="186" mass="20467">MDALELLHNRVSCPLLLEPAPTASQMDNMFKAAMRAPDHAALRPWRFMVVEGDQRAALGDIYLKASLQDDAELSEAKQKKLRNAPLRAPVVVVVVAHKTEHPKVPVSEQLITVGCATHAMLYAAHAQGVGAMWRTGAMAYHPTVMDELGLADNEEIVGFLYLGTPKVVRQAPQVDVESYVTRWEVS</sequence>
<dbReference type="Proteomes" id="UP000640333">
    <property type="component" value="Unassembled WGS sequence"/>
</dbReference>
<dbReference type="InterPro" id="IPR029479">
    <property type="entry name" value="Nitroreductase"/>
</dbReference>